<proteinExistence type="inferred from homology"/>
<dbReference type="SUPFAM" id="SSF51905">
    <property type="entry name" value="FAD/NAD(P)-binding domain"/>
    <property type="match status" value="1"/>
</dbReference>
<name>A0A6C0ECY0_9ZZZZ</name>
<evidence type="ECO:0000256" key="2">
    <source>
        <dbReference type="ARBA" id="ARBA00005995"/>
    </source>
</evidence>
<accession>A0A6C0ECY0</accession>
<protein>
    <recommendedName>
        <fullName evidence="4">Amine oxidase domain-containing protein</fullName>
    </recommendedName>
</protein>
<evidence type="ECO:0000313" key="5">
    <source>
        <dbReference type="EMBL" id="QHT26964.1"/>
    </source>
</evidence>
<organism evidence="5">
    <name type="scientific">viral metagenome</name>
    <dbReference type="NCBI Taxonomy" id="1070528"/>
    <lineage>
        <taxon>unclassified sequences</taxon>
        <taxon>metagenomes</taxon>
        <taxon>organismal metagenomes</taxon>
    </lineage>
</organism>
<dbReference type="InterPro" id="IPR002937">
    <property type="entry name" value="Amino_oxidase"/>
</dbReference>
<dbReference type="Pfam" id="PF01593">
    <property type="entry name" value="Amino_oxidase"/>
    <property type="match status" value="1"/>
</dbReference>
<feature type="domain" description="Amine oxidase" evidence="4">
    <location>
        <begin position="15"/>
        <end position="410"/>
    </location>
</feature>
<dbReference type="InterPro" id="IPR050703">
    <property type="entry name" value="Flavin_MAO"/>
</dbReference>
<sequence length="420" mass="49595">MSSYIYDIIIIGGGISGLNCAYQLSTTNKKILLIDERKYFGGRILTYYDKNYHYELGAGRFNNSHTNLLKLIKKFKLNKVEIDTNSTYVDKKKFEKNNYKLFIMLLKKIINKFKNINSEILKNYTFKELCYKYYNKKYINLLIKYFGYKAEFEILNSYDAIKTFKLNFINNKKFYILQEGLSELCKRMVYACNNAKENSSSFVNFKLNTKVTNIVLTDNLYTIISTDNYYKCKNIILAVKKNDLLKFEILHSIKNILNSVMAAPLLRIYAYYPCINNKFWFEDLDKMVTNTKLKFIIPVNKKYGIIMISYTDYNDTKPFIKNNKIKKDSDIINIINTELKKIFDFDIPNPIKINSYYWINGCHYWKKKYDSANLSKYLINPIKNIYICGESYSLNQAWIEGALQTSNKVVKKIKKNILTK</sequence>
<evidence type="ECO:0000256" key="1">
    <source>
        <dbReference type="ARBA" id="ARBA00001974"/>
    </source>
</evidence>
<reference evidence="5" key="1">
    <citation type="journal article" date="2020" name="Nature">
        <title>Giant virus diversity and host interactions through global metagenomics.</title>
        <authorList>
            <person name="Schulz F."/>
            <person name="Roux S."/>
            <person name="Paez-Espino D."/>
            <person name="Jungbluth S."/>
            <person name="Walsh D.A."/>
            <person name="Denef V.J."/>
            <person name="McMahon K.D."/>
            <person name="Konstantinidis K.T."/>
            <person name="Eloe-Fadrosh E.A."/>
            <person name="Kyrpides N.C."/>
            <person name="Woyke T."/>
        </authorList>
    </citation>
    <scope>NUCLEOTIDE SEQUENCE</scope>
    <source>
        <strain evidence="5">GVMAG-M-3300023179-2</strain>
    </source>
</reference>
<dbReference type="PRINTS" id="PR00757">
    <property type="entry name" value="AMINEOXDASEF"/>
</dbReference>
<dbReference type="PANTHER" id="PTHR43563">
    <property type="entry name" value="AMINE OXIDASE"/>
    <property type="match status" value="1"/>
</dbReference>
<dbReference type="GO" id="GO:0016491">
    <property type="term" value="F:oxidoreductase activity"/>
    <property type="evidence" value="ECO:0007669"/>
    <property type="project" value="UniProtKB-KW"/>
</dbReference>
<evidence type="ECO:0000259" key="4">
    <source>
        <dbReference type="Pfam" id="PF01593"/>
    </source>
</evidence>
<dbReference type="Gene3D" id="3.50.50.60">
    <property type="entry name" value="FAD/NAD(P)-binding domain"/>
    <property type="match status" value="2"/>
</dbReference>
<keyword evidence="3" id="KW-0560">Oxidoreductase</keyword>
<dbReference type="PANTHER" id="PTHR43563:SF1">
    <property type="entry name" value="AMINE OXIDASE [FLAVIN-CONTAINING] B"/>
    <property type="match status" value="1"/>
</dbReference>
<dbReference type="InterPro" id="IPR001613">
    <property type="entry name" value="Flavin_amine_oxidase"/>
</dbReference>
<comment type="similarity">
    <text evidence="2">Belongs to the flavin monoamine oxidase family.</text>
</comment>
<dbReference type="EMBL" id="MN739805">
    <property type="protein sequence ID" value="QHT26964.1"/>
    <property type="molecule type" value="Genomic_DNA"/>
</dbReference>
<comment type="cofactor">
    <cofactor evidence="1">
        <name>FAD</name>
        <dbReference type="ChEBI" id="CHEBI:57692"/>
    </cofactor>
</comment>
<dbReference type="AlphaFoldDB" id="A0A6C0ECY0"/>
<evidence type="ECO:0000256" key="3">
    <source>
        <dbReference type="ARBA" id="ARBA00023002"/>
    </source>
</evidence>
<dbReference type="InterPro" id="IPR036188">
    <property type="entry name" value="FAD/NAD-bd_sf"/>
</dbReference>